<proteinExistence type="predicted"/>
<dbReference type="AlphaFoldDB" id="A0A1M6D8H6"/>
<accession>A0A1M6D8H6</accession>
<dbReference type="EMBL" id="FQZB01000004">
    <property type="protein sequence ID" value="SHI69493.1"/>
    <property type="molecule type" value="Genomic_DNA"/>
</dbReference>
<evidence type="ECO:0000313" key="2">
    <source>
        <dbReference type="Proteomes" id="UP000184310"/>
    </source>
</evidence>
<dbReference type="RefSeq" id="WP_072985247.1">
    <property type="nucleotide sequence ID" value="NZ_FQZB01000004.1"/>
</dbReference>
<reference evidence="1 2" key="1">
    <citation type="submission" date="2016-11" db="EMBL/GenBank/DDBJ databases">
        <authorList>
            <person name="Jaros S."/>
            <person name="Januszkiewicz K."/>
            <person name="Wedrychowicz H."/>
        </authorList>
    </citation>
    <scope>NUCLEOTIDE SEQUENCE [LARGE SCALE GENOMIC DNA]</scope>
    <source>
        <strain evidence="1 2">DSM 21758</strain>
    </source>
</reference>
<dbReference type="Proteomes" id="UP000184310">
    <property type="component" value="Unassembled WGS sequence"/>
</dbReference>
<keyword evidence="2" id="KW-1185">Reference proteome</keyword>
<sequence>MSNKKSSKDSNLSNYGYDMVVATTQDSINATLKQYLYKMESTEYVVAYSITYDEKGHSLIKEISYHELVEKIGIDLFKISEDNKTQKEIDAINKAYDDFDFYMAIKGSIGIDKLTNGFPDIIELLESDISSTANVSYKAYFNNLEFVYLKEHKSNVYFNNLKQPKDNPWIFKFNVKLDLQDEDFKNLPIDIQKQIKNLDPETMFSVKQLYLDLNSAKLQSCPTIEGVSEGTEEYDLINRFFVKIYWKGLKDSDKGDVIFGYALAPLKKGTSYNNNSNYDPNYIIVPTNFTFYVSTYSDPKTGKKNPGLNTLNYVVMCDGHLIPKLKPFTWNWLESNEQSNKHGSISINRNDFASKMANQLMNSLKLLLLQPKVAVKKNGSDFHLEIYLEPCEDKVEPIVVTESGSKVLTYKFSRKDSDDDKYGLLRKASASLEYILDYSVEFINNKIIITTKIETPLKVDPGAITKTAKGEIASYVLTDIYTLFVDVNGGLDFKYKHDSVYHQDDFDAGIWTNMCFKNFNEFIDKYRYRLKKAIDDYCFKYNKSMGKNLNKSLNWVFPGNSSFIFSNVSFSNYQDLIVNITYAQEN</sequence>
<evidence type="ECO:0000313" key="1">
    <source>
        <dbReference type="EMBL" id="SHI69493.1"/>
    </source>
</evidence>
<protein>
    <submittedName>
        <fullName evidence="1">Uncharacterized protein</fullName>
    </submittedName>
</protein>
<gene>
    <name evidence="1" type="ORF">SAMN02745163_00660</name>
</gene>
<name>A0A1M6D8H6_9CLOT</name>
<organism evidence="1 2">
    <name type="scientific">Clostridium cavendishii DSM 21758</name>
    <dbReference type="NCBI Taxonomy" id="1121302"/>
    <lineage>
        <taxon>Bacteria</taxon>
        <taxon>Bacillati</taxon>
        <taxon>Bacillota</taxon>
        <taxon>Clostridia</taxon>
        <taxon>Eubacteriales</taxon>
        <taxon>Clostridiaceae</taxon>
        <taxon>Clostridium</taxon>
    </lineage>
</organism>
<dbReference type="OrthoDB" id="612827at2"/>